<dbReference type="PANTHER" id="PTHR47338:SF5">
    <property type="entry name" value="ZN(II)2CYS6 TRANSCRIPTION FACTOR (EUROFUNG)"/>
    <property type="match status" value="1"/>
</dbReference>
<dbReference type="EMBL" id="DF836434">
    <property type="protein sequence ID" value="GAN07028.1"/>
    <property type="molecule type" value="Genomic_DNA"/>
</dbReference>
<dbReference type="SUPFAM" id="SSF57701">
    <property type="entry name" value="Zn2/Cys6 DNA-binding domain"/>
    <property type="match status" value="1"/>
</dbReference>
<proteinExistence type="predicted"/>
<dbReference type="GO" id="GO:0000981">
    <property type="term" value="F:DNA-binding transcription factor activity, RNA polymerase II-specific"/>
    <property type="evidence" value="ECO:0007669"/>
    <property type="project" value="InterPro"/>
</dbReference>
<comment type="subcellular location">
    <subcellularLocation>
        <location evidence="1">Nucleus</location>
    </subcellularLocation>
</comment>
<keyword evidence="5" id="KW-0539">Nucleus</keyword>
<keyword evidence="2" id="KW-0479">Metal-binding</keyword>
<gene>
    <name evidence="7" type="ORF">MAM1_0145d06518</name>
</gene>
<dbReference type="OrthoDB" id="2369992at2759"/>
<dbReference type="InterPro" id="IPR050815">
    <property type="entry name" value="TF_fung"/>
</dbReference>
<dbReference type="AlphaFoldDB" id="A0A0C9MXU3"/>
<sequence length="633" mass="73170">MAKKIPCQYCRQRRRKCERLSKNGACQRCLQTNRKCTTQYTYVEDELLLEDKEENEQSLILYEQVSRLEEQIQSLETSLRQEKAMIREPKWDLQIVNGELRLATEIKSLEELMMYGKSAIQYLSPFGDTFRAKTVVFHQHMHRSLVKNAMQIISRSFQHSDDPKSTSSPKAISKRFSTGITAFLEPQFFVERLIANFFSCFNDIVSILHEPSFMEHFHTLQDPMQDPVVLAVCTCSAISTCKHNFFNSHEKRYFSEYFYDLTMEKLVDMFDDPEKALESVLVIHLLIPFMVTTSRVAESFKWSSMAMVLCDSLQKEYPDYAKGGPHLPRMTRIKYSIIHRNSVLPFRDFITCDERTLIRQHNIPIDILPDEPQKTRNIFKVFNLILSLSTHPTFVAIVTQTRQVSASDDSAVTEMNIENIVRYEDTIRAWWCHLPQDVKICNDPFTLTKGIIEKETDPYKITMASYVHVTTIKIQACLIQPKPRKPDAHSVLSSIVSEKAIQLALHSIDMCFHLISQLERIDSFCYSSTKILVRCIDTLMILLQVKDERIKAMAQSRLNDHMHALTRRVSPDHRVTTSASPFSMLTVAPPGPTPSVTELYKNYPLPREALIFDIVRTVVEQNARNIEALNTLT</sequence>
<feature type="domain" description="Zn(2)-C6 fungal-type" evidence="6">
    <location>
        <begin position="6"/>
        <end position="38"/>
    </location>
</feature>
<evidence type="ECO:0000313" key="8">
    <source>
        <dbReference type="Proteomes" id="UP000053815"/>
    </source>
</evidence>
<keyword evidence="3" id="KW-0805">Transcription regulation</keyword>
<evidence type="ECO:0000256" key="3">
    <source>
        <dbReference type="ARBA" id="ARBA00023015"/>
    </source>
</evidence>
<protein>
    <recommendedName>
        <fullName evidence="6">Zn(2)-C6 fungal-type domain-containing protein</fullName>
    </recommendedName>
</protein>
<dbReference type="Pfam" id="PF00172">
    <property type="entry name" value="Zn_clus"/>
    <property type="match status" value="1"/>
</dbReference>
<dbReference type="CDD" id="cd00067">
    <property type="entry name" value="GAL4"/>
    <property type="match status" value="1"/>
</dbReference>
<accession>A0A0C9MXU3</accession>
<dbReference type="Gene3D" id="4.10.240.10">
    <property type="entry name" value="Zn(2)-C6 fungal-type DNA-binding domain"/>
    <property type="match status" value="1"/>
</dbReference>
<dbReference type="PROSITE" id="PS00463">
    <property type="entry name" value="ZN2_CY6_FUNGAL_1"/>
    <property type="match status" value="1"/>
</dbReference>
<dbReference type="GO" id="GO:0005634">
    <property type="term" value="C:nucleus"/>
    <property type="evidence" value="ECO:0007669"/>
    <property type="project" value="UniProtKB-SubCell"/>
</dbReference>
<dbReference type="PANTHER" id="PTHR47338">
    <property type="entry name" value="ZN(II)2CYS6 TRANSCRIPTION FACTOR (EUROFUNG)-RELATED"/>
    <property type="match status" value="1"/>
</dbReference>
<organism evidence="7">
    <name type="scientific">Mucor ambiguus</name>
    <dbReference type="NCBI Taxonomy" id="91626"/>
    <lineage>
        <taxon>Eukaryota</taxon>
        <taxon>Fungi</taxon>
        <taxon>Fungi incertae sedis</taxon>
        <taxon>Mucoromycota</taxon>
        <taxon>Mucoromycotina</taxon>
        <taxon>Mucoromycetes</taxon>
        <taxon>Mucorales</taxon>
        <taxon>Mucorineae</taxon>
        <taxon>Mucoraceae</taxon>
        <taxon>Mucor</taxon>
    </lineage>
</organism>
<evidence type="ECO:0000256" key="1">
    <source>
        <dbReference type="ARBA" id="ARBA00004123"/>
    </source>
</evidence>
<keyword evidence="8" id="KW-1185">Reference proteome</keyword>
<evidence type="ECO:0000256" key="4">
    <source>
        <dbReference type="ARBA" id="ARBA00023163"/>
    </source>
</evidence>
<keyword evidence="4" id="KW-0804">Transcription</keyword>
<dbReference type="PROSITE" id="PS50048">
    <property type="entry name" value="ZN2_CY6_FUNGAL_2"/>
    <property type="match status" value="1"/>
</dbReference>
<evidence type="ECO:0000259" key="6">
    <source>
        <dbReference type="PROSITE" id="PS50048"/>
    </source>
</evidence>
<evidence type="ECO:0000256" key="2">
    <source>
        <dbReference type="ARBA" id="ARBA00022723"/>
    </source>
</evidence>
<reference evidence="7" key="1">
    <citation type="submission" date="2014-09" db="EMBL/GenBank/DDBJ databases">
        <title>Draft genome sequence of an oleaginous Mucoromycotina fungus Mucor ambiguus NBRC6742.</title>
        <authorList>
            <person name="Takeda I."/>
            <person name="Yamane N."/>
            <person name="Morita T."/>
            <person name="Tamano K."/>
            <person name="Machida M."/>
            <person name="Baker S."/>
            <person name="Koike H."/>
        </authorList>
    </citation>
    <scope>NUCLEOTIDE SEQUENCE</scope>
    <source>
        <strain evidence="7">NBRC 6742</strain>
    </source>
</reference>
<dbReference type="InterPro" id="IPR036864">
    <property type="entry name" value="Zn2-C6_fun-type_DNA-bd_sf"/>
</dbReference>
<dbReference type="InterPro" id="IPR001138">
    <property type="entry name" value="Zn2Cys6_DnaBD"/>
</dbReference>
<dbReference type="CDD" id="cd12148">
    <property type="entry name" value="fungal_TF_MHR"/>
    <property type="match status" value="1"/>
</dbReference>
<dbReference type="Proteomes" id="UP000053815">
    <property type="component" value="Unassembled WGS sequence"/>
</dbReference>
<dbReference type="GO" id="GO:0008270">
    <property type="term" value="F:zinc ion binding"/>
    <property type="evidence" value="ECO:0007669"/>
    <property type="project" value="InterPro"/>
</dbReference>
<evidence type="ECO:0000256" key="5">
    <source>
        <dbReference type="ARBA" id="ARBA00023242"/>
    </source>
</evidence>
<evidence type="ECO:0000313" key="7">
    <source>
        <dbReference type="EMBL" id="GAN07028.1"/>
    </source>
</evidence>
<name>A0A0C9MXU3_9FUNG</name>